<dbReference type="Proteomes" id="UP000006671">
    <property type="component" value="Unassembled WGS sequence"/>
</dbReference>
<dbReference type="AlphaFoldDB" id="D2W653"/>
<dbReference type="InParanoid" id="D2W653"/>
<feature type="chain" id="PRO_5003038588" evidence="1">
    <location>
        <begin position="21"/>
        <end position="221"/>
    </location>
</feature>
<dbReference type="KEGG" id="ngr:NAEGRDRAFT_76897"/>
<organism evidence="3">
    <name type="scientific">Naegleria gruberi</name>
    <name type="common">Amoeba</name>
    <dbReference type="NCBI Taxonomy" id="5762"/>
    <lineage>
        <taxon>Eukaryota</taxon>
        <taxon>Discoba</taxon>
        <taxon>Heterolobosea</taxon>
        <taxon>Tetramitia</taxon>
        <taxon>Eutetramitia</taxon>
        <taxon>Vahlkampfiidae</taxon>
        <taxon>Naegleria</taxon>
    </lineage>
</organism>
<dbReference type="VEuPathDB" id="AmoebaDB:NAEGRDRAFT_76897"/>
<gene>
    <name evidence="2" type="ORF">NAEGRDRAFT_76897</name>
</gene>
<protein>
    <submittedName>
        <fullName evidence="2">Predicted protein</fullName>
    </submittedName>
</protein>
<dbReference type="GeneID" id="8856363"/>
<evidence type="ECO:0000256" key="1">
    <source>
        <dbReference type="SAM" id="SignalP"/>
    </source>
</evidence>
<keyword evidence="1" id="KW-0732">Signal</keyword>
<sequence length="221" mass="25512">MLSISTPLWILVFLLSVLIAIEYSKFQFVSNNSSTATQQPNYIYNNYTTIQSKYSTRSLETNANDNIKSSNNPPSSLPSPPIPKLTIQFISENVQYINTGYLQEKFTKSLSSLTVPPKIQFEFKRLKSIDEITKNSFFLLIVQSTRFHDEEREHLLKKYTKDIPLDQCAVIFVCLSDLIRLTKDQTMGRDVFSVKWNENVKQINERDEKTIGKLIEKIIGE</sequence>
<evidence type="ECO:0000313" key="2">
    <source>
        <dbReference type="EMBL" id="EFC35448.1"/>
    </source>
</evidence>
<reference evidence="2 3" key="1">
    <citation type="journal article" date="2010" name="Cell">
        <title>The genome of Naegleria gruberi illuminates early eukaryotic versatility.</title>
        <authorList>
            <person name="Fritz-Laylin L.K."/>
            <person name="Prochnik S.E."/>
            <person name="Ginger M.L."/>
            <person name="Dacks J.B."/>
            <person name="Carpenter M.L."/>
            <person name="Field M.C."/>
            <person name="Kuo A."/>
            <person name="Paredez A."/>
            <person name="Chapman J."/>
            <person name="Pham J."/>
            <person name="Shu S."/>
            <person name="Neupane R."/>
            <person name="Cipriano M."/>
            <person name="Mancuso J."/>
            <person name="Tu H."/>
            <person name="Salamov A."/>
            <person name="Lindquist E."/>
            <person name="Shapiro H."/>
            <person name="Lucas S."/>
            <person name="Grigoriev I.V."/>
            <person name="Cande W.Z."/>
            <person name="Fulton C."/>
            <person name="Rokhsar D.S."/>
            <person name="Dawson S.C."/>
        </authorList>
    </citation>
    <scope>NUCLEOTIDE SEQUENCE [LARGE SCALE GENOMIC DNA]</scope>
    <source>
        <strain evidence="2 3">NEG-M</strain>
    </source>
</reference>
<dbReference type="EMBL" id="GG739231">
    <property type="protein sequence ID" value="EFC35448.1"/>
    <property type="molecule type" value="Genomic_DNA"/>
</dbReference>
<feature type="signal peptide" evidence="1">
    <location>
        <begin position="1"/>
        <end position="20"/>
    </location>
</feature>
<evidence type="ECO:0000313" key="3">
    <source>
        <dbReference type="Proteomes" id="UP000006671"/>
    </source>
</evidence>
<keyword evidence="3" id="KW-1185">Reference proteome</keyword>
<proteinExistence type="predicted"/>
<dbReference type="RefSeq" id="XP_002668192.1">
    <property type="nucleotide sequence ID" value="XM_002668146.1"/>
</dbReference>
<accession>D2W653</accession>
<name>D2W653_NAEGR</name>